<organism evidence="3 4">
    <name type="scientific">Actinomadura vinacea</name>
    <dbReference type="NCBI Taxonomy" id="115336"/>
    <lineage>
        <taxon>Bacteria</taxon>
        <taxon>Bacillati</taxon>
        <taxon>Actinomycetota</taxon>
        <taxon>Actinomycetes</taxon>
        <taxon>Streptosporangiales</taxon>
        <taxon>Thermomonosporaceae</taxon>
        <taxon>Actinomadura</taxon>
    </lineage>
</organism>
<evidence type="ECO:0000259" key="2">
    <source>
        <dbReference type="SMART" id="SM00822"/>
    </source>
</evidence>
<dbReference type="PRINTS" id="PR00081">
    <property type="entry name" value="GDHRDH"/>
</dbReference>
<name>A0ABN3K118_9ACTN</name>
<dbReference type="PROSITE" id="PS00061">
    <property type="entry name" value="ADH_SHORT"/>
    <property type="match status" value="1"/>
</dbReference>
<dbReference type="Pfam" id="PF13561">
    <property type="entry name" value="adh_short_C2"/>
    <property type="match status" value="1"/>
</dbReference>
<dbReference type="RefSeq" id="WP_344595483.1">
    <property type="nucleotide sequence ID" value="NZ_BAAARW010000030.1"/>
</dbReference>
<dbReference type="SMART" id="SM00822">
    <property type="entry name" value="PKS_KR"/>
    <property type="match status" value="1"/>
</dbReference>
<protein>
    <submittedName>
        <fullName evidence="3">SDR family NAD(P)-dependent oxidoreductase</fullName>
    </submittedName>
</protein>
<dbReference type="InterPro" id="IPR002347">
    <property type="entry name" value="SDR_fam"/>
</dbReference>
<reference evidence="3 4" key="1">
    <citation type="journal article" date="2019" name="Int. J. Syst. Evol. Microbiol.">
        <title>The Global Catalogue of Microorganisms (GCM) 10K type strain sequencing project: providing services to taxonomists for standard genome sequencing and annotation.</title>
        <authorList>
            <consortium name="The Broad Institute Genomics Platform"/>
            <consortium name="The Broad Institute Genome Sequencing Center for Infectious Disease"/>
            <person name="Wu L."/>
            <person name="Ma J."/>
        </authorList>
    </citation>
    <scope>NUCLEOTIDE SEQUENCE [LARGE SCALE GENOMIC DNA]</scope>
    <source>
        <strain evidence="3 4">JCM 3325</strain>
    </source>
</reference>
<dbReference type="SUPFAM" id="SSF51735">
    <property type="entry name" value="NAD(P)-binding Rossmann-fold domains"/>
    <property type="match status" value="1"/>
</dbReference>
<evidence type="ECO:0000313" key="4">
    <source>
        <dbReference type="Proteomes" id="UP001501231"/>
    </source>
</evidence>
<dbReference type="EMBL" id="BAAARW010000030">
    <property type="protein sequence ID" value="GAA2446346.1"/>
    <property type="molecule type" value="Genomic_DNA"/>
</dbReference>
<feature type="domain" description="Ketoreductase" evidence="2">
    <location>
        <begin position="15"/>
        <end position="199"/>
    </location>
</feature>
<evidence type="ECO:0000313" key="3">
    <source>
        <dbReference type="EMBL" id="GAA2446346.1"/>
    </source>
</evidence>
<comment type="similarity">
    <text evidence="1">Belongs to the short-chain dehydrogenases/reductases (SDR) family.</text>
</comment>
<proteinExistence type="inferred from homology"/>
<keyword evidence="4" id="KW-1185">Reference proteome</keyword>
<dbReference type="PRINTS" id="PR00080">
    <property type="entry name" value="SDRFAMILY"/>
</dbReference>
<sequence>MEEISHADLFSLAGRTALVTGGTSGIGAEAARTLLAAGAKVAVLSRDAGRAKRAAADLGADGATALGLACDVTDEEQVDEAVAEVVRQWGRLDVLVTSAGRLARGSVADLPTADLHGCFATNVFGTWYACRAAARAMTAAGTGRIVTIGSVLGAVGAPERAAYAASKGAVVQLTKSLALELAGTGVTANCLLPGPILTEMNAGSRDDPVARAFVEREVPLARWGEPRDLAGALLLLASPASAFVTGTVLAVDGGYLAH</sequence>
<dbReference type="InterPro" id="IPR020904">
    <property type="entry name" value="Sc_DH/Rdtase_CS"/>
</dbReference>
<comment type="caution">
    <text evidence="3">The sequence shown here is derived from an EMBL/GenBank/DDBJ whole genome shotgun (WGS) entry which is preliminary data.</text>
</comment>
<dbReference type="Gene3D" id="3.40.50.720">
    <property type="entry name" value="NAD(P)-binding Rossmann-like Domain"/>
    <property type="match status" value="1"/>
</dbReference>
<accession>A0ABN3K118</accession>
<evidence type="ECO:0000256" key="1">
    <source>
        <dbReference type="ARBA" id="ARBA00006484"/>
    </source>
</evidence>
<dbReference type="Proteomes" id="UP001501231">
    <property type="component" value="Unassembled WGS sequence"/>
</dbReference>
<dbReference type="InterPro" id="IPR057326">
    <property type="entry name" value="KR_dom"/>
</dbReference>
<dbReference type="InterPro" id="IPR036291">
    <property type="entry name" value="NAD(P)-bd_dom_sf"/>
</dbReference>
<dbReference type="PANTHER" id="PTHR42760">
    <property type="entry name" value="SHORT-CHAIN DEHYDROGENASES/REDUCTASES FAMILY MEMBER"/>
    <property type="match status" value="1"/>
</dbReference>
<gene>
    <name evidence="3" type="ORF">GCM10010191_74180</name>
</gene>